<name>A0A6I4T1D3_9SPHN</name>
<evidence type="ECO:0000313" key="3">
    <source>
        <dbReference type="Proteomes" id="UP000433652"/>
    </source>
</evidence>
<dbReference type="Pfam" id="PF04143">
    <property type="entry name" value="Sulf_transp"/>
    <property type="match status" value="2"/>
</dbReference>
<keyword evidence="1" id="KW-0812">Transmembrane</keyword>
<keyword evidence="1" id="KW-0472">Membrane</keyword>
<dbReference type="Proteomes" id="UP000433652">
    <property type="component" value="Unassembled WGS sequence"/>
</dbReference>
<evidence type="ECO:0000256" key="1">
    <source>
        <dbReference type="SAM" id="Phobius"/>
    </source>
</evidence>
<protein>
    <submittedName>
        <fullName evidence="2">YeeE/YedE family protein</fullName>
    </submittedName>
</protein>
<dbReference type="AlphaFoldDB" id="A0A6I4T1D3"/>
<feature type="transmembrane region" description="Helical" evidence="1">
    <location>
        <begin position="218"/>
        <end position="237"/>
    </location>
</feature>
<reference evidence="2 3" key="1">
    <citation type="submission" date="2019-12" db="EMBL/GenBank/DDBJ databases">
        <title>Genomic-based taxomic classification of the family Erythrobacteraceae.</title>
        <authorList>
            <person name="Xu L."/>
        </authorList>
    </citation>
    <scope>NUCLEOTIDE SEQUENCE [LARGE SCALE GENOMIC DNA]</scope>
    <source>
        <strain evidence="2 3">MCCC 1K01500</strain>
    </source>
</reference>
<keyword evidence="1" id="KW-1133">Transmembrane helix</keyword>
<accession>A0A6I4T1D3</accession>
<gene>
    <name evidence="2" type="ORF">GRI89_17170</name>
</gene>
<organism evidence="2 3">
    <name type="scientific">Croceibacterium salegens</name>
    <dbReference type="NCBI Taxonomy" id="1737568"/>
    <lineage>
        <taxon>Bacteria</taxon>
        <taxon>Pseudomonadati</taxon>
        <taxon>Pseudomonadota</taxon>
        <taxon>Alphaproteobacteria</taxon>
        <taxon>Sphingomonadales</taxon>
        <taxon>Erythrobacteraceae</taxon>
        <taxon>Croceibacterium</taxon>
    </lineage>
</organism>
<dbReference type="RefSeq" id="WP_159798238.1">
    <property type="nucleotide sequence ID" value="NZ_WTYM01000060.1"/>
</dbReference>
<dbReference type="InterPro" id="IPR007272">
    <property type="entry name" value="Sulf_transp_TsuA/YedE"/>
</dbReference>
<comment type="caution">
    <text evidence="2">The sequence shown here is derived from an EMBL/GenBank/DDBJ whole genome shotgun (WGS) entry which is preliminary data.</text>
</comment>
<feature type="transmembrane region" description="Helical" evidence="1">
    <location>
        <begin position="180"/>
        <end position="198"/>
    </location>
</feature>
<feature type="transmembrane region" description="Helical" evidence="1">
    <location>
        <begin position="249"/>
        <end position="269"/>
    </location>
</feature>
<keyword evidence="3" id="KW-1185">Reference proteome</keyword>
<evidence type="ECO:0000313" key="2">
    <source>
        <dbReference type="EMBL" id="MXO61278.1"/>
    </source>
</evidence>
<feature type="transmembrane region" description="Helical" evidence="1">
    <location>
        <begin position="112"/>
        <end position="129"/>
    </location>
</feature>
<dbReference type="OrthoDB" id="8445931at2"/>
<proteinExistence type="predicted"/>
<feature type="transmembrane region" description="Helical" evidence="1">
    <location>
        <begin position="141"/>
        <end position="160"/>
    </location>
</feature>
<feature type="transmembrane region" description="Helical" evidence="1">
    <location>
        <begin position="76"/>
        <end position="100"/>
    </location>
</feature>
<sequence>MSGAAIAALAVALLSAALMGLAIQRGATCMVAAVDEALTQRRFGRAGALAEAAIWVGGLVACAQLSGWFGTMPARYAPTGATVAGGVLLGLGAWVNRACVFGSVARIGNGQWGWLATPVGFFLGCLLPISRAEPSGTQLPFAFPGLVALGFVGLLGWRIVETVRSGAPLKHLWHPHRATLLIAFTFVTTMLAVGAWAYTDALAALARPMTVMNPRFALRGVMVAALFAGAILGGRIAGVARWETPKPAVVLRCLSGGAMMGVGAALVPGSNDGLIMLGLPLLLPHAWVAVTAMALTIAAVIWISTRFQSFARA</sequence>
<dbReference type="EMBL" id="WTYM01000060">
    <property type="protein sequence ID" value="MXO61278.1"/>
    <property type="molecule type" value="Genomic_DNA"/>
</dbReference>
<feature type="transmembrane region" description="Helical" evidence="1">
    <location>
        <begin position="281"/>
        <end position="303"/>
    </location>
</feature>